<keyword evidence="1" id="KW-0732">Signal</keyword>
<dbReference type="EMBL" id="SDMP01000016">
    <property type="protein sequence ID" value="RYR06265.1"/>
    <property type="molecule type" value="Genomic_DNA"/>
</dbReference>
<accession>A0A444YWE8</accession>
<comment type="caution">
    <text evidence="2">The sequence shown here is derived from an EMBL/GenBank/DDBJ whole genome shotgun (WGS) entry which is preliminary data.</text>
</comment>
<dbReference type="AlphaFoldDB" id="A0A444YWE8"/>
<proteinExistence type="predicted"/>
<name>A0A444YWE8_ARAHY</name>
<feature type="signal peptide" evidence="1">
    <location>
        <begin position="1"/>
        <end position="29"/>
    </location>
</feature>
<evidence type="ECO:0000313" key="3">
    <source>
        <dbReference type="Proteomes" id="UP000289738"/>
    </source>
</evidence>
<gene>
    <name evidence="2" type="ORF">Ahy_B06g086024</name>
</gene>
<sequence length="152" mass="16310">MSPFNSLRSILFFFASSIISFIITAMCNSGDLSSDSEDPNRKGDPDDEADRDRLMATAIPSCPAKNDARRIVVIAFSAVIAIADGHFFPRIPVARELPITATQLPTTATDLPTVAVEAARLWWLHRCGAAWLRGCGGCGELRGLLGCSGGRD</sequence>
<keyword evidence="3" id="KW-1185">Reference proteome</keyword>
<organism evidence="2 3">
    <name type="scientific">Arachis hypogaea</name>
    <name type="common">Peanut</name>
    <dbReference type="NCBI Taxonomy" id="3818"/>
    <lineage>
        <taxon>Eukaryota</taxon>
        <taxon>Viridiplantae</taxon>
        <taxon>Streptophyta</taxon>
        <taxon>Embryophyta</taxon>
        <taxon>Tracheophyta</taxon>
        <taxon>Spermatophyta</taxon>
        <taxon>Magnoliopsida</taxon>
        <taxon>eudicotyledons</taxon>
        <taxon>Gunneridae</taxon>
        <taxon>Pentapetalae</taxon>
        <taxon>rosids</taxon>
        <taxon>fabids</taxon>
        <taxon>Fabales</taxon>
        <taxon>Fabaceae</taxon>
        <taxon>Papilionoideae</taxon>
        <taxon>50 kb inversion clade</taxon>
        <taxon>dalbergioids sensu lato</taxon>
        <taxon>Dalbergieae</taxon>
        <taxon>Pterocarpus clade</taxon>
        <taxon>Arachis</taxon>
    </lineage>
</organism>
<dbReference type="Proteomes" id="UP000289738">
    <property type="component" value="Chromosome B06"/>
</dbReference>
<feature type="chain" id="PRO_5019440288" evidence="1">
    <location>
        <begin position="30"/>
        <end position="152"/>
    </location>
</feature>
<evidence type="ECO:0000313" key="2">
    <source>
        <dbReference type="EMBL" id="RYR06265.1"/>
    </source>
</evidence>
<reference evidence="2 3" key="1">
    <citation type="submission" date="2019-01" db="EMBL/GenBank/DDBJ databases">
        <title>Sequencing of cultivated peanut Arachis hypogaea provides insights into genome evolution and oil improvement.</title>
        <authorList>
            <person name="Chen X."/>
        </authorList>
    </citation>
    <scope>NUCLEOTIDE SEQUENCE [LARGE SCALE GENOMIC DNA]</scope>
    <source>
        <strain evidence="3">cv. Fuhuasheng</strain>
        <tissue evidence="2">Leaves</tissue>
    </source>
</reference>
<evidence type="ECO:0000256" key="1">
    <source>
        <dbReference type="SAM" id="SignalP"/>
    </source>
</evidence>
<protein>
    <submittedName>
        <fullName evidence="2">Uncharacterized protein</fullName>
    </submittedName>
</protein>